<proteinExistence type="predicted"/>
<dbReference type="EMBL" id="CP126660">
    <property type="protein sequence ID" value="WKA01987.1"/>
    <property type="molecule type" value="Genomic_DNA"/>
</dbReference>
<reference evidence="1 2" key="1">
    <citation type="journal article" date="2023" name="Hortic Res">
        <title>The complete reference genome for grapevine (Vitis vinifera L.) genetics and breeding.</title>
        <authorList>
            <person name="Shi X."/>
            <person name="Cao S."/>
            <person name="Wang X."/>
            <person name="Huang S."/>
            <person name="Wang Y."/>
            <person name="Liu Z."/>
            <person name="Liu W."/>
            <person name="Leng X."/>
            <person name="Peng Y."/>
            <person name="Wang N."/>
            <person name="Wang Y."/>
            <person name="Ma Z."/>
            <person name="Xu X."/>
            <person name="Zhang F."/>
            <person name="Xue H."/>
            <person name="Zhong H."/>
            <person name="Wang Y."/>
            <person name="Zhang K."/>
            <person name="Velt A."/>
            <person name="Avia K."/>
            <person name="Holtgrawe D."/>
            <person name="Grimplet J."/>
            <person name="Matus J.T."/>
            <person name="Ware D."/>
            <person name="Wu X."/>
            <person name="Wang H."/>
            <person name="Liu C."/>
            <person name="Fang Y."/>
            <person name="Rustenholz C."/>
            <person name="Cheng Z."/>
            <person name="Xiao H."/>
            <person name="Zhou Y."/>
        </authorList>
    </citation>
    <scope>NUCLEOTIDE SEQUENCE [LARGE SCALE GENOMIC DNA]</scope>
    <source>
        <strain evidence="2">cv. Pinot noir / PN40024</strain>
        <tissue evidence="1">Leaf</tissue>
    </source>
</reference>
<gene>
    <name evidence="1" type="ORF">VitviT2T_020229</name>
</gene>
<sequence>MCARNPGKKFAKRMTRAPPFKDVFDSLVSLAMSAPAVALGMPPLNPVQIGTIDGTGSAAVTTGWCVERFLATFGWKGIRACACGASSPPATVPSRASEVGLK</sequence>
<accession>A0ABY9D3B0</accession>
<dbReference type="Proteomes" id="UP001227230">
    <property type="component" value="Chromosome 13"/>
</dbReference>
<name>A0ABY9D3B0_VITVI</name>
<evidence type="ECO:0000313" key="2">
    <source>
        <dbReference type="Proteomes" id="UP001227230"/>
    </source>
</evidence>
<evidence type="ECO:0000313" key="1">
    <source>
        <dbReference type="EMBL" id="WKA01987.1"/>
    </source>
</evidence>
<organism evidence="1 2">
    <name type="scientific">Vitis vinifera</name>
    <name type="common">Grape</name>
    <dbReference type="NCBI Taxonomy" id="29760"/>
    <lineage>
        <taxon>Eukaryota</taxon>
        <taxon>Viridiplantae</taxon>
        <taxon>Streptophyta</taxon>
        <taxon>Embryophyta</taxon>
        <taxon>Tracheophyta</taxon>
        <taxon>Spermatophyta</taxon>
        <taxon>Magnoliopsida</taxon>
        <taxon>eudicotyledons</taxon>
        <taxon>Gunneridae</taxon>
        <taxon>Pentapetalae</taxon>
        <taxon>rosids</taxon>
        <taxon>Vitales</taxon>
        <taxon>Vitaceae</taxon>
        <taxon>Viteae</taxon>
        <taxon>Vitis</taxon>
    </lineage>
</organism>
<keyword evidence="2" id="KW-1185">Reference proteome</keyword>
<protein>
    <submittedName>
        <fullName evidence="1">Uncharacterized protein</fullName>
    </submittedName>
</protein>